<dbReference type="GO" id="GO:0006260">
    <property type="term" value="P:DNA replication"/>
    <property type="evidence" value="ECO:0007669"/>
    <property type="project" value="UniProtKB-KW"/>
</dbReference>
<dbReference type="EMBL" id="JALLBG020000178">
    <property type="protein sequence ID" value="KAL3760633.1"/>
    <property type="molecule type" value="Genomic_DNA"/>
</dbReference>
<dbReference type="CDD" id="cd00009">
    <property type="entry name" value="AAA"/>
    <property type="match status" value="1"/>
</dbReference>
<evidence type="ECO:0000256" key="2">
    <source>
        <dbReference type="ARBA" id="ARBA00008398"/>
    </source>
</evidence>
<feature type="compositionally biased region" description="Polar residues" evidence="6">
    <location>
        <begin position="1"/>
        <end position="37"/>
    </location>
</feature>
<evidence type="ECO:0000256" key="5">
    <source>
        <dbReference type="ARBA" id="ARBA00023242"/>
    </source>
</evidence>
<organism evidence="8 9">
    <name type="scientific">Discostella pseudostelligera</name>
    <dbReference type="NCBI Taxonomy" id="259834"/>
    <lineage>
        <taxon>Eukaryota</taxon>
        <taxon>Sar</taxon>
        <taxon>Stramenopiles</taxon>
        <taxon>Ochrophyta</taxon>
        <taxon>Bacillariophyta</taxon>
        <taxon>Coscinodiscophyceae</taxon>
        <taxon>Thalassiosirophycidae</taxon>
        <taxon>Stephanodiscales</taxon>
        <taxon>Stephanodiscaceae</taxon>
        <taxon>Discostella</taxon>
    </lineage>
</organism>
<keyword evidence="3" id="KW-0235">DNA replication</keyword>
<gene>
    <name evidence="8" type="ORF">ACHAWU_002455</name>
</gene>
<feature type="region of interest" description="Disordered" evidence="6">
    <location>
        <begin position="1"/>
        <end position="47"/>
    </location>
</feature>
<dbReference type="InterPro" id="IPR003959">
    <property type="entry name" value="ATPase_AAA_core"/>
</dbReference>
<feature type="domain" description="BAH" evidence="7">
    <location>
        <begin position="700"/>
        <end position="858"/>
    </location>
</feature>
<dbReference type="Gene3D" id="1.10.8.60">
    <property type="match status" value="1"/>
</dbReference>
<evidence type="ECO:0000313" key="9">
    <source>
        <dbReference type="Proteomes" id="UP001530293"/>
    </source>
</evidence>
<dbReference type="Gene3D" id="3.40.50.300">
    <property type="entry name" value="P-loop containing nucleotide triphosphate hydrolases"/>
    <property type="match status" value="1"/>
</dbReference>
<feature type="compositionally biased region" description="Polar residues" evidence="6">
    <location>
        <begin position="613"/>
        <end position="625"/>
    </location>
</feature>
<keyword evidence="4" id="KW-0238">DNA-binding</keyword>
<keyword evidence="5" id="KW-0539">Nucleus</keyword>
<dbReference type="SUPFAM" id="SSF52540">
    <property type="entry name" value="P-loop containing nucleoside triphosphate hydrolases"/>
    <property type="match status" value="1"/>
</dbReference>
<proteinExistence type="inferred from homology"/>
<comment type="similarity">
    <text evidence="2">Belongs to the ORC1 family.</text>
</comment>
<dbReference type="GO" id="GO:0003677">
    <property type="term" value="F:DNA binding"/>
    <property type="evidence" value="ECO:0007669"/>
    <property type="project" value="UniProtKB-KW"/>
</dbReference>
<reference evidence="8 9" key="1">
    <citation type="submission" date="2024-10" db="EMBL/GenBank/DDBJ databases">
        <title>Updated reference genomes for cyclostephanoid diatoms.</title>
        <authorList>
            <person name="Roberts W.R."/>
            <person name="Alverson A.J."/>
        </authorList>
    </citation>
    <scope>NUCLEOTIDE SEQUENCE [LARGE SCALE GENOMIC DNA]</scope>
    <source>
        <strain evidence="8 9">AJA232-27</strain>
    </source>
</reference>
<sequence length="1357" mass="152032">MAKTPSTSSARKPSAQQSKATPHTSGGSRNAGTTCNSKHPDDPMTSSKTILYADDTKQFFTHVQLTPRRDVFISTDADNISLPTGNRSTNDEWSIKIGDFACIESQTVDARRKRCSPTGKAAAAAATTTASPFIVPWRPCQILALFRERIPNKLSTKKKYGPLRVEVRWFYRCDDLDKRNRYHEKSNAGGGSINKMALEEVFETDHVAVLDASLLLGRLVIRHNSVSDIKKDTHSYPVPTVVHYCHRYYLHEEQDVIELHKRDNTLTRGLECSELLQYKDMRKMAYKFLGLSDSNRNGDDTGDDPLVDIPKPVATIQYQEQQLVSYYATCTLTHPWSNLTHDNIVCSQPNRPTFPKWNLCVGDIVAVHCDESTPSSNVDAIPGRDVWYPYRVPWSHCQVIAIFQNIDKNTLSQESTASESISASSLYCEIRWFPRLSEALAECQDKPKILDRLNEISNNTKRMSEEILEGKQTLVIDCCSLLGPVFVEDEESIGGSDPTSIYLPRNRRRVSDCISCDERGKPHIGRTLIEFDPTLRVQRGLDASKRFMNAVQKDNILKEVLRVRNERSDQMKQHHHELQPCSNNDGVESEVVCGDIAAEKVAFDSSPHRKRQLFSNDASEGNSNSKKTRFSAASHTVEEVAQICHAPDVEMKGDERVSCNGQPFHVDLSALKSFYDEMDILPNDERFSSSGVSNIEGEKWTVKLGDTIIVETEQDSKLSNAVHFPFTVPWAPAEVVSIYRLHRDKVSCARYAKSDLQQKMSADAKGQIMLEIRWFYRPWEIPGASKKRPESIDGDELEEVFETDQIDVCSAESILSPMQLHDVARPLTAPNRMLGMPLIHYHCSRFWSIHRRSFVPSGSMSNRVLRGRVYSAHKAAFSELERSACCAADANSIGAKSWKEEFQAAIHKLSLAAAAQDAQERGMVLACRENERQRIANFLRKAITGLVQTNSCQGEDEDETNHLKSSLFIAGPPGTGKTASVRSVMKDLEKEQHEGLLPEFNFITLNGMELRHPFDAYVKFWEALSGPRKERLSAGGAVCELENYFCGDQKGGSSDSDSEEDDGGNDDVGDVAERPVTVLLLDEIDYLITKKETLVYNFFDWPLRATTARLVVIGISNTINLPEKLSTRVQSRIGGDRCNFRSYNVQDTITILKTRLGMLGSSDGHPVFEEDAINFAARKIANLSGDIRKVFHMCKVAAEAVLEEYVSGKRQLPEGSRPIVRIADVQRGSRDIFTSMVLKAVSCSTDYEALLLISLGALKRGNDDSSFDIKDLLTKITSIANASGEQRYMNARLSFADLLGMVNRLGDAGVIKLNFNNSSPWPLISTALHSYEILASYRDTRHSKLAEKHLANQRLFM</sequence>
<comment type="subcellular location">
    <subcellularLocation>
        <location evidence="1">Nucleus</location>
    </subcellularLocation>
</comment>
<dbReference type="InterPro" id="IPR003593">
    <property type="entry name" value="AAA+_ATPase"/>
</dbReference>
<dbReference type="GO" id="GO:0005634">
    <property type="term" value="C:nucleus"/>
    <property type="evidence" value="ECO:0007669"/>
    <property type="project" value="UniProtKB-SubCell"/>
</dbReference>
<feature type="domain" description="BAH" evidence="7">
    <location>
        <begin position="126"/>
        <end position="260"/>
    </location>
</feature>
<evidence type="ECO:0000256" key="6">
    <source>
        <dbReference type="SAM" id="MobiDB-lite"/>
    </source>
</evidence>
<comment type="caution">
    <text evidence="8">The sequence shown here is derived from an EMBL/GenBank/DDBJ whole genome shotgun (WGS) entry which is preliminary data.</text>
</comment>
<keyword evidence="9" id="KW-1185">Reference proteome</keyword>
<dbReference type="Pfam" id="PF22606">
    <property type="entry name" value="Cdc6-ORC-like_ATPase_lid"/>
    <property type="match status" value="1"/>
</dbReference>
<evidence type="ECO:0000313" key="8">
    <source>
        <dbReference type="EMBL" id="KAL3760633.1"/>
    </source>
</evidence>
<dbReference type="Gene3D" id="2.30.30.490">
    <property type="match status" value="2"/>
</dbReference>
<accession>A0ABD3MA34</accession>
<feature type="region of interest" description="Disordered" evidence="6">
    <location>
        <begin position="1050"/>
        <end position="1070"/>
    </location>
</feature>
<dbReference type="PANTHER" id="PTHR10763">
    <property type="entry name" value="CELL DIVISION CONTROL PROTEIN 6-RELATED"/>
    <property type="match status" value="1"/>
</dbReference>
<dbReference type="Proteomes" id="UP001530293">
    <property type="component" value="Unassembled WGS sequence"/>
</dbReference>
<dbReference type="InterPro" id="IPR054425">
    <property type="entry name" value="Cdc6_ORC1-like_ATPase_lid"/>
</dbReference>
<dbReference type="InterPro" id="IPR043151">
    <property type="entry name" value="BAH_sf"/>
</dbReference>
<dbReference type="PANTHER" id="PTHR10763:SF23">
    <property type="entry name" value="ORIGIN RECOGNITION COMPLEX SUBUNIT 1"/>
    <property type="match status" value="1"/>
</dbReference>
<feature type="compositionally biased region" description="Acidic residues" evidence="6">
    <location>
        <begin position="1056"/>
        <end position="1070"/>
    </location>
</feature>
<evidence type="ECO:0000259" key="7">
    <source>
        <dbReference type="PROSITE" id="PS51038"/>
    </source>
</evidence>
<dbReference type="InterPro" id="IPR050311">
    <property type="entry name" value="ORC1/CDC6"/>
</dbReference>
<evidence type="ECO:0000256" key="3">
    <source>
        <dbReference type="ARBA" id="ARBA00022705"/>
    </source>
</evidence>
<dbReference type="Pfam" id="PF00004">
    <property type="entry name" value="AAA"/>
    <property type="match status" value="1"/>
</dbReference>
<name>A0ABD3MA34_9STRA</name>
<dbReference type="InterPro" id="IPR027417">
    <property type="entry name" value="P-loop_NTPase"/>
</dbReference>
<feature type="region of interest" description="Disordered" evidence="6">
    <location>
        <begin position="607"/>
        <end position="628"/>
    </location>
</feature>
<evidence type="ECO:0000256" key="4">
    <source>
        <dbReference type="ARBA" id="ARBA00023125"/>
    </source>
</evidence>
<dbReference type="InterPro" id="IPR001025">
    <property type="entry name" value="BAH_dom"/>
</dbReference>
<dbReference type="PROSITE" id="PS51038">
    <property type="entry name" value="BAH"/>
    <property type="match status" value="2"/>
</dbReference>
<protein>
    <recommendedName>
        <fullName evidence="7">BAH domain-containing protein</fullName>
    </recommendedName>
</protein>
<dbReference type="SMART" id="SM00382">
    <property type="entry name" value="AAA"/>
    <property type="match status" value="1"/>
</dbReference>
<evidence type="ECO:0000256" key="1">
    <source>
        <dbReference type="ARBA" id="ARBA00004123"/>
    </source>
</evidence>